<reference evidence="1 2" key="1">
    <citation type="journal article" date="2019" name="Commun. Biol.">
        <title>The bagworm genome reveals a unique fibroin gene that provides high tensile strength.</title>
        <authorList>
            <person name="Kono N."/>
            <person name="Nakamura H."/>
            <person name="Ohtoshi R."/>
            <person name="Tomita M."/>
            <person name="Numata K."/>
            <person name="Arakawa K."/>
        </authorList>
    </citation>
    <scope>NUCLEOTIDE SEQUENCE [LARGE SCALE GENOMIC DNA]</scope>
</reference>
<gene>
    <name evidence="1" type="ORF">EVAR_93101_1</name>
</gene>
<sequence>MLLRAIQIRYHFDIVFSVSIIRKQWMHKHVQPSDAEVSEFRRYLPNSARALAGCMRPRRCTLGHVQIRNSQ</sequence>
<protein>
    <submittedName>
        <fullName evidence="1">Uncharacterized protein</fullName>
    </submittedName>
</protein>
<name>A0A4C1TFZ9_EUMVA</name>
<keyword evidence="2" id="KW-1185">Reference proteome</keyword>
<comment type="caution">
    <text evidence="1">The sequence shown here is derived from an EMBL/GenBank/DDBJ whole genome shotgun (WGS) entry which is preliminary data.</text>
</comment>
<organism evidence="1 2">
    <name type="scientific">Eumeta variegata</name>
    <name type="common">Bagworm moth</name>
    <name type="synonym">Eumeta japonica</name>
    <dbReference type="NCBI Taxonomy" id="151549"/>
    <lineage>
        <taxon>Eukaryota</taxon>
        <taxon>Metazoa</taxon>
        <taxon>Ecdysozoa</taxon>
        <taxon>Arthropoda</taxon>
        <taxon>Hexapoda</taxon>
        <taxon>Insecta</taxon>
        <taxon>Pterygota</taxon>
        <taxon>Neoptera</taxon>
        <taxon>Endopterygota</taxon>
        <taxon>Lepidoptera</taxon>
        <taxon>Glossata</taxon>
        <taxon>Ditrysia</taxon>
        <taxon>Tineoidea</taxon>
        <taxon>Psychidae</taxon>
        <taxon>Oiketicinae</taxon>
        <taxon>Eumeta</taxon>
    </lineage>
</organism>
<proteinExistence type="predicted"/>
<dbReference type="Proteomes" id="UP000299102">
    <property type="component" value="Unassembled WGS sequence"/>
</dbReference>
<dbReference type="EMBL" id="BGZK01000055">
    <property type="protein sequence ID" value="GBP13136.1"/>
    <property type="molecule type" value="Genomic_DNA"/>
</dbReference>
<evidence type="ECO:0000313" key="2">
    <source>
        <dbReference type="Proteomes" id="UP000299102"/>
    </source>
</evidence>
<accession>A0A4C1TFZ9</accession>
<evidence type="ECO:0000313" key="1">
    <source>
        <dbReference type="EMBL" id="GBP13136.1"/>
    </source>
</evidence>
<dbReference type="AlphaFoldDB" id="A0A4C1TFZ9"/>